<dbReference type="Proteomes" id="UP000294980">
    <property type="component" value="Unassembled WGS sequence"/>
</dbReference>
<dbReference type="Pfam" id="PF10096">
    <property type="entry name" value="DUF2334"/>
    <property type="match status" value="1"/>
</dbReference>
<comment type="caution">
    <text evidence="1">The sequence shown here is derived from an EMBL/GenBank/DDBJ whole genome shotgun (WGS) entry which is preliminary data.</text>
</comment>
<gene>
    <name evidence="1" type="ORF">EV688_11732</name>
</gene>
<dbReference type="SUPFAM" id="SSF88713">
    <property type="entry name" value="Glycoside hydrolase/deacetylase"/>
    <property type="match status" value="1"/>
</dbReference>
<dbReference type="Gene3D" id="3.20.20.370">
    <property type="entry name" value="Glycoside hydrolase/deacetylase"/>
    <property type="match status" value="1"/>
</dbReference>
<name>A0A4R2KJN5_9GAMM</name>
<keyword evidence="2" id="KW-1185">Reference proteome</keyword>
<proteinExistence type="predicted"/>
<dbReference type="InterPro" id="IPR018763">
    <property type="entry name" value="DUF2334"/>
</dbReference>
<reference evidence="1 2" key="1">
    <citation type="submission" date="2019-03" db="EMBL/GenBank/DDBJ databases">
        <title>Genomic Encyclopedia of Type Strains, Phase IV (KMG-IV): sequencing the most valuable type-strain genomes for metagenomic binning, comparative biology and taxonomic classification.</title>
        <authorList>
            <person name="Goeker M."/>
        </authorList>
    </citation>
    <scope>NUCLEOTIDE SEQUENCE [LARGE SCALE GENOMIC DNA]</scope>
    <source>
        <strain evidence="1 2">DSM 23344</strain>
    </source>
</reference>
<sequence>MKPRALISLHDVMPHTLADVRATLDLLATLGIFRVSLLVVPGLPWSKTDLEALRALDAEGHELVAHGWQHETSPRRPLHRLHAVLISRNAAEHLALTPDDVARLMCRSRRWFETHSVQVPDTYIPPAWALGGLSRSVMASLPYSRIETLSGVHVRQSDGLFTLQHMPLLGFEADSVTRARFLTHWNRLQLRLSRRFGRPPRIALHPADHRLFLGAQLRAILALGWSSMPYRDLPGEDPCPGERASA</sequence>
<dbReference type="RefSeq" id="WP_276309897.1">
    <property type="nucleotide sequence ID" value="NZ_QQSW01000021.1"/>
</dbReference>
<protein>
    <recommendedName>
        <fullName evidence="3">Polysaccharide deacetylase</fullName>
    </recommendedName>
</protein>
<dbReference type="InterPro" id="IPR011330">
    <property type="entry name" value="Glyco_hydro/deAcase_b/a-brl"/>
</dbReference>
<evidence type="ECO:0000313" key="2">
    <source>
        <dbReference type="Proteomes" id="UP000294980"/>
    </source>
</evidence>
<evidence type="ECO:0000313" key="1">
    <source>
        <dbReference type="EMBL" id="TCO72742.1"/>
    </source>
</evidence>
<evidence type="ECO:0008006" key="3">
    <source>
        <dbReference type="Google" id="ProtNLM"/>
    </source>
</evidence>
<accession>A0A4R2KJN5</accession>
<dbReference type="GO" id="GO:0005975">
    <property type="term" value="P:carbohydrate metabolic process"/>
    <property type="evidence" value="ECO:0007669"/>
    <property type="project" value="InterPro"/>
</dbReference>
<dbReference type="EMBL" id="SLWX01000017">
    <property type="protein sequence ID" value="TCO72742.1"/>
    <property type="molecule type" value="Genomic_DNA"/>
</dbReference>
<dbReference type="AlphaFoldDB" id="A0A4R2KJN5"/>
<organism evidence="1 2">
    <name type="scientific">Chromatocurvus halotolerans</name>
    <dbReference type="NCBI Taxonomy" id="1132028"/>
    <lineage>
        <taxon>Bacteria</taxon>
        <taxon>Pseudomonadati</taxon>
        <taxon>Pseudomonadota</taxon>
        <taxon>Gammaproteobacteria</taxon>
        <taxon>Cellvibrionales</taxon>
        <taxon>Halieaceae</taxon>
        <taxon>Chromatocurvus</taxon>
    </lineage>
</organism>